<keyword evidence="2" id="KW-1185">Reference proteome</keyword>
<organism evidence="1 2">
    <name type="scientific">Mycena indigotica</name>
    <dbReference type="NCBI Taxonomy" id="2126181"/>
    <lineage>
        <taxon>Eukaryota</taxon>
        <taxon>Fungi</taxon>
        <taxon>Dikarya</taxon>
        <taxon>Basidiomycota</taxon>
        <taxon>Agaricomycotina</taxon>
        <taxon>Agaricomycetes</taxon>
        <taxon>Agaricomycetidae</taxon>
        <taxon>Agaricales</taxon>
        <taxon>Marasmiineae</taxon>
        <taxon>Mycenaceae</taxon>
        <taxon>Mycena</taxon>
    </lineage>
</organism>
<dbReference type="EMBL" id="JACAZF010000014">
    <property type="protein sequence ID" value="KAF7290670.1"/>
    <property type="molecule type" value="Genomic_DNA"/>
</dbReference>
<proteinExistence type="predicted"/>
<comment type="caution">
    <text evidence="1">The sequence shown here is derived from an EMBL/GenBank/DDBJ whole genome shotgun (WGS) entry which is preliminary data.</text>
</comment>
<evidence type="ECO:0000313" key="1">
    <source>
        <dbReference type="EMBL" id="KAF7290670.1"/>
    </source>
</evidence>
<dbReference type="Proteomes" id="UP000636479">
    <property type="component" value="Unassembled WGS sequence"/>
</dbReference>
<evidence type="ECO:0000313" key="2">
    <source>
        <dbReference type="Proteomes" id="UP000636479"/>
    </source>
</evidence>
<dbReference type="RefSeq" id="XP_037214030.1">
    <property type="nucleotide sequence ID" value="XM_037369532.1"/>
</dbReference>
<gene>
    <name evidence="1" type="ORF">MIND_01307300</name>
</gene>
<name>A0A8H6S1U1_9AGAR</name>
<sequence>MREHLQVVLIECGHPALDKLSKAGSFKRKKYTLENHECIPNALRQINHRDKFCIMNVQSGFCLGYQFPCISNIIDTLGFRCQRRVFAQHASARNEGLHPVFVGVCVLASVWRVASPQKLVVGASYVALCDMS</sequence>
<accession>A0A8H6S1U1</accession>
<protein>
    <submittedName>
        <fullName evidence="1">Uncharacterized protein</fullName>
    </submittedName>
</protein>
<dbReference type="GeneID" id="59352048"/>
<reference evidence="1" key="1">
    <citation type="submission" date="2020-05" db="EMBL/GenBank/DDBJ databases">
        <title>Mycena genomes resolve the evolution of fungal bioluminescence.</title>
        <authorList>
            <person name="Tsai I.J."/>
        </authorList>
    </citation>
    <scope>NUCLEOTIDE SEQUENCE</scope>
    <source>
        <strain evidence="1">171206Taipei</strain>
    </source>
</reference>
<dbReference type="AlphaFoldDB" id="A0A8H6S1U1"/>